<comment type="caution">
    <text evidence="1">The sequence shown here is derived from an EMBL/GenBank/DDBJ whole genome shotgun (WGS) entry which is preliminary data.</text>
</comment>
<keyword evidence="2" id="KW-1185">Reference proteome</keyword>
<accession>A0A9X3UJH8</accession>
<organism evidence="1 2">
    <name type="scientific">Hoeflea prorocentri</name>
    <dbReference type="NCBI Taxonomy" id="1922333"/>
    <lineage>
        <taxon>Bacteria</taxon>
        <taxon>Pseudomonadati</taxon>
        <taxon>Pseudomonadota</taxon>
        <taxon>Alphaproteobacteria</taxon>
        <taxon>Hyphomicrobiales</taxon>
        <taxon>Rhizobiaceae</taxon>
        <taxon>Hoeflea</taxon>
    </lineage>
</organism>
<sequence length="288" mass="32017">MSARAAFLDTFLNISFNPYTAKTNLVGADNHIVLSADGRIDLVDMQTGEKLQPFVKEDVIRQIVDVLGPFQQVFGTFSIDEVTARTPMCGQKDLQGVAKGTRIVPYGTTHRTEESLRFDDIGIVWNPLIRGKKALRSVGKMDVIFRNESPAILSLSNPAPRFAVAEETSNVRPADWQLGPATLASVVFYFPDREGHPIDSGNADNIKTEIPGCTHEPFKPVRGPVEVYQVCLHESPDGYRLSCCFGLKVTPLSVKWLPVARQGLTRRIGPPLRMKAGKRSFDDCFQWR</sequence>
<dbReference type="Proteomes" id="UP001151234">
    <property type="component" value="Unassembled WGS sequence"/>
</dbReference>
<proteinExistence type="predicted"/>
<name>A0A9X3UJH8_9HYPH</name>
<dbReference type="EMBL" id="JAPJZI010000001">
    <property type="protein sequence ID" value="MDA5399798.1"/>
    <property type="molecule type" value="Genomic_DNA"/>
</dbReference>
<protein>
    <submittedName>
        <fullName evidence="1">Uncharacterized protein</fullName>
    </submittedName>
</protein>
<evidence type="ECO:0000313" key="2">
    <source>
        <dbReference type="Proteomes" id="UP001151234"/>
    </source>
</evidence>
<gene>
    <name evidence="1" type="ORF">OQ273_14550</name>
</gene>
<reference evidence="1" key="1">
    <citation type="submission" date="2022-11" db="EMBL/GenBank/DDBJ databases">
        <title>Draft genome sequence of Hoeflea poritis E7-10 and Hoeflea prorocentri PM5-8, separated from scleractinian coral Porites lutea and marine dinoflagellate.</title>
        <authorList>
            <person name="Zhang G."/>
            <person name="Wei Q."/>
            <person name="Cai L."/>
        </authorList>
    </citation>
    <scope>NUCLEOTIDE SEQUENCE</scope>
    <source>
        <strain evidence="1">PM5-8</strain>
    </source>
</reference>
<evidence type="ECO:0000313" key="1">
    <source>
        <dbReference type="EMBL" id="MDA5399798.1"/>
    </source>
</evidence>
<dbReference type="AlphaFoldDB" id="A0A9X3UJH8"/>